<dbReference type="EMBL" id="FMUX01000005">
    <property type="protein sequence ID" value="SCY21321.1"/>
    <property type="molecule type" value="Genomic_DNA"/>
</dbReference>
<dbReference type="AlphaFoldDB" id="A0A1G5E3K3"/>
<evidence type="ECO:0000313" key="3">
    <source>
        <dbReference type="EMBL" id="SCY21321.1"/>
    </source>
</evidence>
<evidence type="ECO:0000313" key="4">
    <source>
        <dbReference type="Proteomes" id="UP000198870"/>
    </source>
</evidence>
<proteinExistence type="predicted"/>
<protein>
    <submittedName>
        <fullName evidence="3">Uncharacterized protein</fullName>
    </submittedName>
</protein>
<reference evidence="3 4" key="1">
    <citation type="submission" date="2016-10" db="EMBL/GenBank/DDBJ databases">
        <authorList>
            <person name="de Groot N.N."/>
        </authorList>
    </citation>
    <scope>NUCLEOTIDE SEQUENCE [LARGE SCALE GENOMIC DNA]</scope>
    <source>
        <strain evidence="3 4">AA1</strain>
    </source>
</reference>
<feature type="signal peptide" evidence="2">
    <location>
        <begin position="1"/>
        <end position="32"/>
    </location>
</feature>
<accession>A0A1G5E3K3</accession>
<evidence type="ECO:0000256" key="1">
    <source>
        <dbReference type="SAM" id="MobiDB-lite"/>
    </source>
</evidence>
<feature type="chain" id="PRO_5011551224" evidence="2">
    <location>
        <begin position="33"/>
        <end position="154"/>
    </location>
</feature>
<name>A0A1G5E3K3_9BACT</name>
<sequence>MKENNMTSHLSMPRIVAFVLALLVSGSGLAMAAEEQPMMKMPVDGACEEPYILFEGVCAIPAFMQGQPGTILEQIKAFKKDHENLPQEPEPPTASASVHEDPLCARYKKLIEEHLNSKAATYNPDSVEVEKARGQAAETSIEEAREYLINFCQD</sequence>
<dbReference type="STRING" id="419481.SAMN05216233_105139"/>
<keyword evidence="4" id="KW-1185">Reference proteome</keyword>
<evidence type="ECO:0000256" key="2">
    <source>
        <dbReference type="SAM" id="SignalP"/>
    </source>
</evidence>
<keyword evidence="2" id="KW-0732">Signal</keyword>
<dbReference type="Proteomes" id="UP000198870">
    <property type="component" value="Unassembled WGS sequence"/>
</dbReference>
<gene>
    <name evidence="3" type="ORF">SAMN05216233_105139</name>
</gene>
<feature type="region of interest" description="Disordered" evidence="1">
    <location>
        <begin position="80"/>
        <end position="100"/>
    </location>
</feature>
<organism evidence="3 4">
    <name type="scientific">Desulfoluna spongiiphila</name>
    <dbReference type="NCBI Taxonomy" id="419481"/>
    <lineage>
        <taxon>Bacteria</taxon>
        <taxon>Pseudomonadati</taxon>
        <taxon>Thermodesulfobacteriota</taxon>
        <taxon>Desulfobacteria</taxon>
        <taxon>Desulfobacterales</taxon>
        <taxon>Desulfolunaceae</taxon>
        <taxon>Desulfoluna</taxon>
    </lineage>
</organism>